<evidence type="ECO:0000256" key="2">
    <source>
        <dbReference type="ARBA" id="ARBA00009399"/>
    </source>
</evidence>
<dbReference type="PANTHER" id="PTHR38459:SF1">
    <property type="entry name" value="PROPHAGE BACTOPRENOL-LINKED GLUCOSE TRANSLOCASE HOMOLOG"/>
    <property type="match status" value="1"/>
</dbReference>
<feature type="transmembrane region" description="Helical" evidence="6">
    <location>
        <begin position="84"/>
        <end position="107"/>
    </location>
</feature>
<dbReference type="KEGG" id="sgrg:L0C25_18445"/>
<evidence type="ECO:0000256" key="3">
    <source>
        <dbReference type="ARBA" id="ARBA00022692"/>
    </source>
</evidence>
<feature type="transmembrane region" description="Helical" evidence="6">
    <location>
        <begin position="15"/>
        <end position="36"/>
    </location>
</feature>
<dbReference type="RefSeq" id="WP_271633217.1">
    <property type="nucleotide sequence ID" value="NZ_CP094970.1"/>
</dbReference>
<sequence length="162" mass="17651">MDVGVRDRRRLPEGLRFAVIGLLSTGITIAVFNLLVHTGEQPVLLERPIEAYVIAMAVGTIISFAGNRWWVFDAGDSPYWFGEFVRFALVNVAATALPSLCLATSRYVLDLQSVMADNISANLVGLLLATIARYWAYKILVFGTRGQAGAYGDADPEKEPSA</sequence>
<evidence type="ECO:0000256" key="1">
    <source>
        <dbReference type="ARBA" id="ARBA00004141"/>
    </source>
</evidence>
<feature type="domain" description="GtrA/DPMS transmembrane" evidence="7">
    <location>
        <begin position="16"/>
        <end position="142"/>
    </location>
</feature>
<dbReference type="Proteomes" id="UP001164390">
    <property type="component" value="Chromosome"/>
</dbReference>
<dbReference type="PANTHER" id="PTHR38459">
    <property type="entry name" value="PROPHAGE BACTOPRENOL-LINKED GLUCOSE TRANSLOCASE HOMOLOG"/>
    <property type="match status" value="1"/>
</dbReference>
<evidence type="ECO:0000313" key="8">
    <source>
        <dbReference type="EMBL" id="UYM04494.1"/>
    </source>
</evidence>
<dbReference type="InterPro" id="IPR007267">
    <property type="entry name" value="GtrA_DPMS_TM"/>
</dbReference>
<gene>
    <name evidence="8" type="ORF">L0C25_18445</name>
</gene>
<comment type="subcellular location">
    <subcellularLocation>
        <location evidence="1">Membrane</location>
        <topology evidence="1">Multi-pass membrane protein</topology>
    </subcellularLocation>
</comment>
<comment type="similarity">
    <text evidence="2">Belongs to the GtrA family.</text>
</comment>
<evidence type="ECO:0000256" key="6">
    <source>
        <dbReference type="SAM" id="Phobius"/>
    </source>
</evidence>
<evidence type="ECO:0000313" key="9">
    <source>
        <dbReference type="Proteomes" id="UP001164390"/>
    </source>
</evidence>
<accession>A0AA46TFQ3</accession>
<dbReference type="AlphaFoldDB" id="A0AA46TFQ3"/>
<evidence type="ECO:0000256" key="4">
    <source>
        <dbReference type="ARBA" id="ARBA00022989"/>
    </source>
</evidence>
<evidence type="ECO:0000256" key="5">
    <source>
        <dbReference type="ARBA" id="ARBA00023136"/>
    </source>
</evidence>
<protein>
    <submittedName>
        <fullName evidence="8">GtrA family protein</fullName>
    </submittedName>
</protein>
<dbReference type="Pfam" id="PF04138">
    <property type="entry name" value="GtrA_DPMS_TM"/>
    <property type="match status" value="1"/>
</dbReference>
<dbReference type="EMBL" id="CP094970">
    <property type="protein sequence ID" value="UYM04494.1"/>
    <property type="molecule type" value="Genomic_DNA"/>
</dbReference>
<evidence type="ECO:0000259" key="7">
    <source>
        <dbReference type="Pfam" id="PF04138"/>
    </source>
</evidence>
<dbReference type="GO" id="GO:0005886">
    <property type="term" value="C:plasma membrane"/>
    <property type="evidence" value="ECO:0007669"/>
    <property type="project" value="TreeGrafter"/>
</dbReference>
<dbReference type="GO" id="GO:0000271">
    <property type="term" value="P:polysaccharide biosynthetic process"/>
    <property type="evidence" value="ECO:0007669"/>
    <property type="project" value="InterPro"/>
</dbReference>
<name>A0AA46TFQ3_9ACTN</name>
<proteinExistence type="inferred from homology"/>
<feature type="transmembrane region" description="Helical" evidence="6">
    <location>
        <begin position="51"/>
        <end position="72"/>
    </location>
</feature>
<keyword evidence="9" id="KW-1185">Reference proteome</keyword>
<reference evidence="8" key="1">
    <citation type="submission" date="2022-01" db="EMBL/GenBank/DDBJ databases">
        <title>Nocardioidaceae gen. sp. A5X3R13.</title>
        <authorList>
            <person name="Lopez Marin M.A."/>
            <person name="Uhlik O."/>
        </authorList>
    </citation>
    <scope>NUCLEOTIDE SEQUENCE</scope>
    <source>
        <strain evidence="8">A5X3R13</strain>
    </source>
</reference>
<feature type="transmembrane region" description="Helical" evidence="6">
    <location>
        <begin position="119"/>
        <end position="136"/>
    </location>
</feature>
<keyword evidence="5 6" id="KW-0472">Membrane</keyword>
<keyword evidence="3 6" id="KW-0812">Transmembrane</keyword>
<keyword evidence="4 6" id="KW-1133">Transmembrane helix</keyword>
<dbReference type="InterPro" id="IPR051401">
    <property type="entry name" value="GtrA_CellWall_Glycosyl"/>
</dbReference>
<organism evidence="8 9">
    <name type="scientific">Solicola gregarius</name>
    <dbReference type="NCBI Taxonomy" id="2908642"/>
    <lineage>
        <taxon>Bacteria</taxon>
        <taxon>Bacillati</taxon>
        <taxon>Actinomycetota</taxon>
        <taxon>Actinomycetes</taxon>
        <taxon>Propionibacteriales</taxon>
        <taxon>Nocardioidaceae</taxon>
        <taxon>Solicola</taxon>
    </lineage>
</organism>